<gene>
    <name evidence="3" type="ORF">BSTOLATCC_MIC27746</name>
</gene>
<dbReference type="GO" id="GO:0051301">
    <property type="term" value="P:cell division"/>
    <property type="evidence" value="ECO:0007669"/>
    <property type="project" value="UniProtKB-UniRule"/>
</dbReference>
<evidence type="ECO:0000256" key="2">
    <source>
        <dbReference type="PIRNR" id="PIRNR027110"/>
    </source>
</evidence>
<dbReference type="Pfam" id="PF08613">
    <property type="entry name" value="Cyclin"/>
    <property type="match status" value="1"/>
</dbReference>
<comment type="similarity">
    <text evidence="2">Belongs to the cyclin family.</text>
</comment>
<dbReference type="SUPFAM" id="SSF47954">
    <property type="entry name" value="Cyclin-like"/>
    <property type="match status" value="1"/>
</dbReference>
<dbReference type="PIRSF" id="PIRSF027110">
    <property type="entry name" value="PREG"/>
    <property type="match status" value="1"/>
</dbReference>
<proteinExistence type="inferred from homology"/>
<dbReference type="InterPro" id="IPR036915">
    <property type="entry name" value="Cyclin-like_sf"/>
</dbReference>
<dbReference type="PANTHER" id="PTHR15615:SF108">
    <property type="entry name" value="PROTEIN CNPPD1"/>
    <property type="match status" value="1"/>
</dbReference>
<organism evidence="3 4">
    <name type="scientific">Blepharisma stoltei</name>
    <dbReference type="NCBI Taxonomy" id="1481888"/>
    <lineage>
        <taxon>Eukaryota</taxon>
        <taxon>Sar</taxon>
        <taxon>Alveolata</taxon>
        <taxon>Ciliophora</taxon>
        <taxon>Postciliodesmatophora</taxon>
        <taxon>Heterotrichea</taxon>
        <taxon>Heterotrichida</taxon>
        <taxon>Blepharismidae</taxon>
        <taxon>Blepharisma</taxon>
    </lineage>
</organism>
<accession>A0AAU9JB21</accession>
<comment type="caution">
    <text evidence="3">The sequence shown here is derived from an EMBL/GenBank/DDBJ whole genome shotgun (WGS) entry which is preliminary data.</text>
</comment>
<dbReference type="EMBL" id="CAJZBQ010000027">
    <property type="protein sequence ID" value="CAG9321178.1"/>
    <property type="molecule type" value="Genomic_DNA"/>
</dbReference>
<name>A0AAU9JB21_9CILI</name>
<dbReference type="InterPro" id="IPR012389">
    <property type="entry name" value="Cyclin_P/U"/>
</dbReference>
<evidence type="ECO:0000313" key="3">
    <source>
        <dbReference type="EMBL" id="CAG9321178.1"/>
    </source>
</evidence>
<dbReference type="CDD" id="cd20558">
    <property type="entry name" value="CYCLIN_ScPCL7-like"/>
    <property type="match status" value="1"/>
</dbReference>
<dbReference type="Gene3D" id="1.10.472.10">
    <property type="entry name" value="Cyclin-like"/>
    <property type="match status" value="1"/>
</dbReference>
<evidence type="ECO:0000313" key="4">
    <source>
        <dbReference type="Proteomes" id="UP001162131"/>
    </source>
</evidence>
<dbReference type="GO" id="GO:0019901">
    <property type="term" value="F:protein kinase binding"/>
    <property type="evidence" value="ECO:0007669"/>
    <property type="project" value="UniProtKB-UniRule"/>
</dbReference>
<reference evidence="3" key="1">
    <citation type="submission" date="2021-09" db="EMBL/GenBank/DDBJ databases">
        <authorList>
            <consortium name="AG Swart"/>
            <person name="Singh M."/>
            <person name="Singh A."/>
            <person name="Seah K."/>
            <person name="Emmerich C."/>
        </authorList>
    </citation>
    <scope>NUCLEOTIDE SEQUENCE</scope>
    <source>
        <strain evidence="3">ATCC30299</strain>
    </source>
</reference>
<dbReference type="AlphaFoldDB" id="A0AAU9JB21"/>
<dbReference type="InterPro" id="IPR013922">
    <property type="entry name" value="Cyclin_PHO80-like"/>
</dbReference>
<dbReference type="Proteomes" id="UP001162131">
    <property type="component" value="Unassembled WGS sequence"/>
</dbReference>
<keyword evidence="1 2" id="KW-0195">Cyclin</keyword>
<dbReference type="PANTHER" id="PTHR15615">
    <property type="match status" value="1"/>
</dbReference>
<keyword evidence="4" id="KW-1185">Reference proteome</keyword>
<sequence length="176" mass="20384">MSIIDAVSCMLEIYLDQTALSSYSKTFFHSKKIPRIPIGSYLNRLKQYMKCSEECYVLALIYIDRISTKHNSFVVNSLCIHRLILAAVMLSAKFSEDKFYKNSYYAKVGGISCTEMNSLEHQFLIMIEFDLYVSEKEFQLYLSTLINNFGISQNEVEDDVNKNHQEIVQEELIAKV</sequence>
<evidence type="ECO:0000256" key="1">
    <source>
        <dbReference type="ARBA" id="ARBA00023127"/>
    </source>
</evidence>
<protein>
    <recommendedName>
        <fullName evidence="2">Cyclin</fullName>
    </recommendedName>
</protein>